<dbReference type="Pfam" id="PF17784">
    <property type="entry name" value="Sulfotransfer_4"/>
    <property type="match status" value="1"/>
</dbReference>
<dbReference type="PANTHER" id="PTHR36978">
    <property type="entry name" value="P-LOOP CONTAINING NUCLEOTIDE TRIPHOSPHATE HYDROLASE"/>
    <property type="match status" value="1"/>
</dbReference>
<dbReference type="Proteomes" id="UP000321301">
    <property type="component" value="Unassembled WGS sequence"/>
</dbReference>
<accession>A0A512C5P0</accession>
<dbReference type="PANTHER" id="PTHR36978:SF4">
    <property type="entry name" value="P-LOOP CONTAINING NUCLEOSIDE TRIPHOSPHATE HYDROLASE PROTEIN"/>
    <property type="match status" value="1"/>
</dbReference>
<dbReference type="EMBL" id="BJYV01000001">
    <property type="protein sequence ID" value="GEO19528.1"/>
    <property type="molecule type" value="Genomic_DNA"/>
</dbReference>
<comment type="caution">
    <text evidence="1">The sequence shown here is derived from an EMBL/GenBank/DDBJ whole genome shotgun (WGS) entry which is preliminary data.</text>
</comment>
<dbReference type="RefSeq" id="WP_020891615.1">
    <property type="nucleotide sequence ID" value="NZ_BJYV01000001.1"/>
</dbReference>
<keyword evidence="2" id="KW-1185">Reference proteome</keyword>
<proteinExistence type="predicted"/>
<evidence type="ECO:0000313" key="2">
    <source>
        <dbReference type="Proteomes" id="UP000321301"/>
    </source>
</evidence>
<organism evidence="1 2">
    <name type="scientific">Cyclobacterium qasimii</name>
    <dbReference type="NCBI Taxonomy" id="1350429"/>
    <lineage>
        <taxon>Bacteria</taxon>
        <taxon>Pseudomonadati</taxon>
        <taxon>Bacteroidota</taxon>
        <taxon>Cytophagia</taxon>
        <taxon>Cytophagales</taxon>
        <taxon>Cyclobacteriaceae</taxon>
        <taxon>Cyclobacterium</taxon>
    </lineage>
</organism>
<dbReference type="InterPro" id="IPR027417">
    <property type="entry name" value="P-loop_NTPase"/>
</dbReference>
<gene>
    <name evidence="1" type="ORF">CQA01_00620</name>
</gene>
<protein>
    <recommendedName>
        <fullName evidence="3">Sulfotransferase domain-containing protein</fullName>
    </recommendedName>
</protein>
<dbReference type="Gene3D" id="3.40.50.300">
    <property type="entry name" value="P-loop containing nucleotide triphosphate hydrolases"/>
    <property type="match status" value="1"/>
</dbReference>
<reference evidence="1 2" key="1">
    <citation type="submission" date="2019-07" db="EMBL/GenBank/DDBJ databases">
        <title>Whole genome shotgun sequence of Cyclobacterium qasimii NBRC 106168.</title>
        <authorList>
            <person name="Hosoyama A."/>
            <person name="Uohara A."/>
            <person name="Ohji S."/>
            <person name="Ichikawa N."/>
        </authorList>
    </citation>
    <scope>NUCLEOTIDE SEQUENCE [LARGE SCALE GENOMIC DNA]</scope>
    <source>
        <strain evidence="1 2">NBRC 106168</strain>
    </source>
</reference>
<dbReference type="SUPFAM" id="SSF52540">
    <property type="entry name" value="P-loop containing nucleoside triphosphate hydrolases"/>
    <property type="match status" value="1"/>
</dbReference>
<evidence type="ECO:0008006" key="3">
    <source>
        <dbReference type="Google" id="ProtNLM"/>
    </source>
</evidence>
<dbReference type="AlphaFoldDB" id="A0A512C5P0"/>
<evidence type="ECO:0000313" key="1">
    <source>
        <dbReference type="EMBL" id="GEO19528.1"/>
    </source>
</evidence>
<sequence>MTYFKGELVGIFNSLRVLGKPKIFCIGFNKTGTTSLKILFRELGFVVGAQHEAEFLLSEVERGKFDGLFKHINKAQFFQDYPFSVPNTYKVLDEMCPSAKFILSVRDSPDAWYKSLVKFHSLKFNNGNLPTVKSLKENNYIYKGWIWEFLTKVYGFEEDKKLYNKEDLTKLYINHNEEVKDYFKGKKNKLIVINLQNNEGVEKLYKFINIKSSISQFPWENKSKS</sequence>
<name>A0A512C5P0_9BACT</name>
<dbReference type="InterPro" id="IPR040632">
    <property type="entry name" value="Sulfotransfer_4"/>
</dbReference>